<accession>A0A8C4WXR4</accession>
<organism evidence="7 8">
    <name type="scientific">Eptatretus burgeri</name>
    <name type="common">Inshore hagfish</name>
    <dbReference type="NCBI Taxonomy" id="7764"/>
    <lineage>
        <taxon>Eukaryota</taxon>
        <taxon>Metazoa</taxon>
        <taxon>Chordata</taxon>
        <taxon>Craniata</taxon>
        <taxon>Vertebrata</taxon>
        <taxon>Cyclostomata</taxon>
        <taxon>Myxini</taxon>
        <taxon>Myxiniformes</taxon>
        <taxon>Myxinidae</taxon>
        <taxon>Eptatretinae</taxon>
        <taxon>Eptatretus</taxon>
    </lineage>
</organism>
<dbReference type="Gene3D" id="1.25.40.90">
    <property type="match status" value="1"/>
</dbReference>
<sequence length="183" mass="20791">GGGGGGGGGRFDINRTSGSQALDRRLLSLTNTMDSIQGLSAWIIEHKQRSSRIVERWIKCVRKSLIDHRLNLLYLANDVVQNCKRKDAIEFREEFSHVFLEAATLVRDPSIRKNAERIFNIWKQRNIYDEDLINKLREALGKIACTSTCNNSINSEVRVATHSNVLSEFRVSGIVHCDYLLLF</sequence>
<evidence type="ECO:0000256" key="5">
    <source>
        <dbReference type="ARBA" id="ARBA00067342"/>
    </source>
</evidence>
<feature type="domain" description="CID" evidence="6">
    <location>
        <begin position="14"/>
        <end position="144"/>
    </location>
</feature>
<comment type="subunit">
    <text evidence="4">Associates with the RNA polymerase II complex.</text>
</comment>
<dbReference type="SMART" id="SM00582">
    <property type="entry name" value="RPR"/>
    <property type="match status" value="1"/>
</dbReference>
<dbReference type="PANTHER" id="PTHR12460:SF40">
    <property type="entry name" value="REGULATION OF NUCLEAR PRE-MRNA DOMAIN-CONTAINING PROTEIN 2"/>
    <property type="match status" value="1"/>
</dbReference>
<evidence type="ECO:0000313" key="8">
    <source>
        <dbReference type="Proteomes" id="UP000694388"/>
    </source>
</evidence>
<dbReference type="InterPro" id="IPR006569">
    <property type="entry name" value="CID_dom"/>
</dbReference>
<reference evidence="7" key="2">
    <citation type="submission" date="2025-09" db="UniProtKB">
        <authorList>
            <consortium name="Ensembl"/>
        </authorList>
    </citation>
    <scope>IDENTIFICATION</scope>
</reference>
<dbReference type="GO" id="GO:0031124">
    <property type="term" value="P:mRNA 3'-end processing"/>
    <property type="evidence" value="ECO:0007669"/>
    <property type="project" value="TreeGrafter"/>
</dbReference>
<proteinExistence type="predicted"/>
<dbReference type="AlphaFoldDB" id="A0A8C4WXR4"/>
<keyword evidence="1" id="KW-0488">Methylation</keyword>
<dbReference type="Pfam" id="PF04818">
    <property type="entry name" value="CID"/>
    <property type="match status" value="1"/>
</dbReference>
<dbReference type="FunFam" id="1.25.40.90:FF:000020">
    <property type="entry name" value="regulation of nuclear pre-mRNA domain-containing protein 2 isoform X1"/>
    <property type="match status" value="1"/>
</dbReference>
<dbReference type="InterPro" id="IPR008942">
    <property type="entry name" value="ENTH_VHS"/>
</dbReference>
<dbReference type="Proteomes" id="UP000694388">
    <property type="component" value="Unplaced"/>
</dbReference>
<dbReference type="SUPFAM" id="SSF48464">
    <property type="entry name" value="ENTH/VHS domain"/>
    <property type="match status" value="1"/>
</dbReference>
<name>A0A8C4WXR4_EPTBU</name>
<evidence type="ECO:0000313" key="7">
    <source>
        <dbReference type="Ensembl" id="ENSEBUP00000018054.1"/>
    </source>
</evidence>
<evidence type="ECO:0000256" key="2">
    <source>
        <dbReference type="ARBA" id="ARBA00022553"/>
    </source>
</evidence>
<evidence type="ECO:0000256" key="1">
    <source>
        <dbReference type="ARBA" id="ARBA00022481"/>
    </source>
</evidence>
<dbReference type="PANTHER" id="PTHR12460">
    <property type="entry name" value="CYCLIN-DEPENDENT KINASE INHIBITOR-RELATED PROTEIN"/>
    <property type="match status" value="1"/>
</dbReference>
<keyword evidence="8" id="KW-1185">Reference proteome</keyword>
<evidence type="ECO:0000256" key="3">
    <source>
        <dbReference type="ARBA" id="ARBA00022990"/>
    </source>
</evidence>
<dbReference type="GO" id="GO:0000993">
    <property type="term" value="F:RNA polymerase II complex binding"/>
    <property type="evidence" value="ECO:0007669"/>
    <property type="project" value="TreeGrafter"/>
</dbReference>
<keyword evidence="2" id="KW-0597">Phosphoprotein</keyword>
<dbReference type="PROSITE" id="PS51391">
    <property type="entry name" value="CID"/>
    <property type="match status" value="1"/>
</dbReference>
<dbReference type="OMA" id="YLANHII"/>
<evidence type="ECO:0000256" key="4">
    <source>
        <dbReference type="ARBA" id="ARBA00062892"/>
    </source>
</evidence>
<dbReference type="GeneTree" id="ENSGT00950000183094"/>
<reference evidence="7" key="1">
    <citation type="submission" date="2025-08" db="UniProtKB">
        <authorList>
            <consortium name="Ensembl"/>
        </authorList>
    </citation>
    <scope>IDENTIFICATION</scope>
</reference>
<evidence type="ECO:0000259" key="6">
    <source>
        <dbReference type="PROSITE" id="PS51391"/>
    </source>
</evidence>
<protein>
    <recommendedName>
        <fullName evidence="5">Regulation of nuclear pre-mRNA domain-containing protein 2</fullName>
    </recommendedName>
</protein>
<keyword evidence="3" id="KW-0007">Acetylation</keyword>
<dbReference type="Ensembl" id="ENSEBUT00000018631.1">
    <property type="protein sequence ID" value="ENSEBUP00000018054.1"/>
    <property type="gene ID" value="ENSEBUG00000011277.1"/>
</dbReference>